<organism evidence="6 7">
    <name type="scientific">Kibdelosporangium banguiense</name>
    <dbReference type="NCBI Taxonomy" id="1365924"/>
    <lineage>
        <taxon>Bacteria</taxon>
        <taxon>Bacillati</taxon>
        <taxon>Actinomycetota</taxon>
        <taxon>Actinomycetes</taxon>
        <taxon>Pseudonocardiales</taxon>
        <taxon>Pseudonocardiaceae</taxon>
        <taxon>Kibdelosporangium</taxon>
    </lineage>
</organism>
<dbReference type="PROSITE" id="PS52004">
    <property type="entry name" value="KS3_2"/>
    <property type="match status" value="1"/>
</dbReference>
<dbReference type="Pfam" id="PF22621">
    <property type="entry name" value="CurL-like_PKS_C"/>
    <property type="match status" value="1"/>
</dbReference>
<evidence type="ECO:0000256" key="3">
    <source>
        <dbReference type="ARBA" id="ARBA00022679"/>
    </source>
</evidence>
<evidence type="ECO:0000259" key="5">
    <source>
        <dbReference type="PROSITE" id="PS52004"/>
    </source>
</evidence>
<evidence type="ECO:0000313" key="7">
    <source>
        <dbReference type="Proteomes" id="UP001519332"/>
    </source>
</evidence>
<dbReference type="PROSITE" id="PS00606">
    <property type="entry name" value="KS3_1"/>
    <property type="match status" value="1"/>
</dbReference>
<dbReference type="PANTHER" id="PTHR43775">
    <property type="entry name" value="FATTY ACID SYNTHASE"/>
    <property type="match status" value="1"/>
</dbReference>
<dbReference type="SMART" id="SM00825">
    <property type="entry name" value="PKS_KS"/>
    <property type="match status" value="1"/>
</dbReference>
<dbReference type="InterPro" id="IPR018201">
    <property type="entry name" value="Ketoacyl_synth_AS"/>
</dbReference>
<dbReference type="GO" id="GO:0016740">
    <property type="term" value="F:transferase activity"/>
    <property type="evidence" value="ECO:0007669"/>
    <property type="project" value="UniProtKB-KW"/>
</dbReference>
<protein>
    <submittedName>
        <fullName evidence="6">Acyl transferase domain-containing protein</fullName>
    </submittedName>
</protein>
<dbReference type="PANTHER" id="PTHR43775:SF37">
    <property type="entry name" value="SI:DKEY-61P9.11"/>
    <property type="match status" value="1"/>
</dbReference>
<evidence type="ECO:0000313" key="6">
    <source>
        <dbReference type="EMBL" id="MBP2330533.1"/>
    </source>
</evidence>
<accession>A0ABS4U2U0</accession>
<dbReference type="InterPro" id="IPR050091">
    <property type="entry name" value="PKS_NRPS_Biosynth_Enz"/>
</dbReference>
<name>A0ABS4U2U0_9PSEU</name>
<gene>
    <name evidence="6" type="ORF">JOF56_010918</name>
</gene>
<dbReference type="CDD" id="cd00833">
    <property type="entry name" value="PKS"/>
    <property type="match status" value="1"/>
</dbReference>
<dbReference type="InterPro" id="IPR014031">
    <property type="entry name" value="Ketoacyl_synth_C"/>
</dbReference>
<evidence type="ECO:0000256" key="2">
    <source>
        <dbReference type="ARBA" id="ARBA00022553"/>
    </source>
</evidence>
<dbReference type="Proteomes" id="UP001519332">
    <property type="component" value="Unassembled WGS sequence"/>
</dbReference>
<dbReference type="RefSeq" id="WP_209647131.1">
    <property type="nucleotide sequence ID" value="NZ_JAGINW010000001.1"/>
</dbReference>
<dbReference type="EMBL" id="JAGINW010000001">
    <property type="protein sequence ID" value="MBP2330533.1"/>
    <property type="molecule type" value="Genomic_DNA"/>
</dbReference>
<dbReference type="Gene3D" id="3.40.47.10">
    <property type="match status" value="1"/>
</dbReference>
<dbReference type="InterPro" id="IPR020841">
    <property type="entry name" value="PKS_Beta-ketoAc_synthase_dom"/>
</dbReference>
<sequence>MTNVDENFQDEDESGYVAVIGMAGRFPGARSVDEFWRNLLQGKETIERAEAVEAGYVPAYGVLNGADEFDAEFFGYTAEEALIIDPQQRLLLECAHEALERAGHGGPQRPMTGIFVGGASTDHATRLRHKSVAESQIRLGNDLDYLGSRVAYKLGLTGPAMSVLTACSSSLVAVHVAIQSLLAGDCAMALAGGTSVLAGMPVLRHDPGGIFSRDGHCRPFDAAGDGTVGASAVGLVVLRPLADARAEGDHIHAVIRGTAVNNDGRNKIGFAAPSVAGQAEAVRAAHLVAGTSADEIGYVETHGTATALGDPIEVAALTQAFQASTGRTAYCRIGSVKSNIGHADAAAGVAGLIKTVLSVEHGVLPATLHYTQPNPEIDFGSSPFEVNTHTQPWATAGRPRIAGVNAIGIGGTNAHAVIAQAPPPSPTTPGQPHQLLVLSARTDDALERAVWQLAEHLADHPDTDLADVAWTLQTGRTHHAKRRFFVASDTAEAVAALRGDGPGQTYPSSAIETGELWVSGAEVDFEALHTGGRRRRTSLPTYPFERQRYFVAASALS</sequence>
<evidence type="ECO:0000256" key="1">
    <source>
        <dbReference type="ARBA" id="ARBA00022450"/>
    </source>
</evidence>
<evidence type="ECO:0000256" key="4">
    <source>
        <dbReference type="RuleBase" id="RU003694"/>
    </source>
</evidence>
<dbReference type="InterPro" id="IPR016039">
    <property type="entry name" value="Thiolase-like"/>
</dbReference>
<feature type="domain" description="Ketosynthase family 3 (KS3)" evidence="5">
    <location>
        <begin position="14"/>
        <end position="420"/>
    </location>
</feature>
<keyword evidence="2" id="KW-0597">Phosphoprotein</keyword>
<keyword evidence="1" id="KW-0596">Phosphopantetheine</keyword>
<reference evidence="6 7" key="1">
    <citation type="submission" date="2021-03" db="EMBL/GenBank/DDBJ databases">
        <title>Sequencing the genomes of 1000 actinobacteria strains.</title>
        <authorList>
            <person name="Klenk H.-P."/>
        </authorList>
    </citation>
    <scope>NUCLEOTIDE SEQUENCE [LARGE SCALE GENOMIC DNA]</scope>
    <source>
        <strain evidence="6 7">DSM 46670</strain>
    </source>
</reference>
<dbReference type="Pfam" id="PF00109">
    <property type="entry name" value="ketoacyl-synt"/>
    <property type="match status" value="1"/>
</dbReference>
<keyword evidence="3 4" id="KW-0808">Transferase</keyword>
<dbReference type="Pfam" id="PF02801">
    <property type="entry name" value="Ketoacyl-synt_C"/>
    <property type="match status" value="1"/>
</dbReference>
<comment type="caution">
    <text evidence="6">The sequence shown here is derived from an EMBL/GenBank/DDBJ whole genome shotgun (WGS) entry which is preliminary data.</text>
</comment>
<proteinExistence type="inferred from homology"/>
<dbReference type="Gene3D" id="1.10.1240.100">
    <property type="match status" value="1"/>
</dbReference>
<comment type="similarity">
    <text evidence="4">Belongs to the thiolase-like superfamily. Beta-ketoacyl-ACP synthases family.</text>
</comment>
<keyword evidence="7" id="KW-1185">Reference proteome</keyword>
<dbReference type="InterPro" id="IPR014030">
    <property type="entry name" value="Ketoacyl_synth_N"/>
</dbReference>
<dbReference type="SUPFAM" id="SSF53901">
    <property type="entry name" value="Thiolase-like"/>
    <property type="match status" value="1"/>
</dbReference>